<dbReference type="Proteomes" id="UP000094969">
    <property type="component" value="Chromosome"/>
</dbReference>
<evidence type="ECO:0000313" key="1">
    <source>
        <dbReference type="EMBL" id="AOO82651.1"/>
    </source>
</evidence>
<dbReference type="AlphaFoldDB" id="A0A1D7U5J0"/>
<organism evidence="1 2">
    <name type="scientific">Bosea vaviloviae</name>
    <dbReference type="NCBI Taxonomy" id="1526658"/>
    <lineage>
        <taxon>Bacteria</taxon>
        <taxon>Pseudomonadati</taxon>
        <taxon>Pseudomonadota</taxon>
        <taxon>Alphaproteobacteria</taxon>
        <taxon>Hyphomicrobiales</taxon>
        <taxon>Boseaceae</taxon>
        <taxon>Bosea</taxon>
    </lineage>
</organism>
<dbReference type="EMBL" id="CP017147">
    <property type="protein sequence ID" value="AOO82651.1"/>
    <property type="molecule type" value="Genomic_DNA"/>
</dbReference>
<keyword evidence="2" id="KW-1185">Reference proteome</keyword>
<evidence type="ECO:0000313" key="2">
    <source>
        <dbReference type="Proteomes" id="UP000094969"/>
    </source>
</evidence>
<protein>
    <submittedName>
        <fullName evidence="1">Uncharacterized protein</fullName>
    </submittedName>
</protein>
<proteinExistence type="predicted"/>
<name>A0A1D7U5J0_9HYPH</name>
<gene>
    <name evidence="1" type="ORF">BHK69_21350</name>
</gene>
<accession>A0A1D7U5J0</accession>
<dbReference type="KEGG" id="bvv:BHK69_21350"/>
<sequence>MVIAGLVAISLSSGMVLPVADRPPRFSIEQACRHAGEPVTGVGRPNQACRDDESKAAVDLQQQWAKYPPVQRATCVEGAGLGGPPSYVQVLTCLEMAAHK</sequence>
<reference evidence="1 2" key="1">
    <citation type="journal article" date="2015" name="Antonie Van Leeuwenhoek">
        <title>Bosea vaviloviae sp. nov., a new species of slow-growing rhizobia isolated from nodules of the relict species Vavilovia formosa (Stev.) Fed.</title>
        <authorList>
            <person name="Safronova V.I."/>
            <person name="Kuznetsova I.G."/>
            <person name="Sazanova A.L."/>
            <person name="Kimeklis A.K."/>
            <person name="Belimov A.A."/>
            <person name="Andronov E.E."/>
            <person name="Pinaev A.G."/>
            <person name="Chizhevskaya E.P."/>
            <person name="Pukhaev A.R."/>
            <person name="Popov K.P."/>
            <person name="Willems A."/>
            <person name="Tikhonovich I.A."/>
        </authorList>
    </citation>
    <scope>NUCLEOTIDE SEQUENCE [LARGE SCALE GENOMIC DNA]</scope>
    <source>
        <strain evidence="1 2">Vaf18</strain>
    </source>
</reference>